<keyword evidence="5" id="KW-1185">Reference proteome</keyword>
<protein>
    <submittedName>
        <fullName evidence="3">Uncharacterized protein</fullName>
    </submittedName>
</protein>
<evidence type="ECO:0000313" key="3">
    <source>
        <dbReference type="EMBL" id="OYR89745.1"/>
    </source>
</evidence>
<feature type="transmembrane region" description="Helical" evidence="1">
    <location>
        <begin position="50"/>
        <end position="73"/>
    </location>
</feature>
<feature type="transmembrane region" description="Helical" evidence="1">
    <location>
        <begin position="125"/>
        <end position="146"/>
    </location>
</feature>
<evidence type="ECO:0000313" key="4">
    <source>
        <dbReference type="Proteomes" id="UP000215828"/>
    </source>
</evidence>
<evidence type="ECO:0000256" key="1">
    <source>
        <dbReference type="SAM" id="Phobius"/>
    </source>
</evidence>
<organism evidence="3 4">
    <name type="scientific">Lactobacillus taiwanensis</name>
    <dbReference type="NCBI Taxonomy" id="508451"/>
    <lineage>
        <taxon>Bacteria</taxon>
        <taxon>Bacillati</taxon>
        <taxon>Bacillota</taxon>
        <taxon>Bacilli</taxon>
        <taxon>Lactobacillales</taxon>
        <taxon>Lactobacillaceae</taxon>
        <taxon>Lactobacillus</taxon>
    </lineage>
</organism>
<gene>
    <name evidence="2" type="ORF">CBF53_11235</name>
    <name evidence="3" type="ORF">CBF70_11365</name>
</gene>
<feature type="transmembrane region" description="Helical" evidence="1">
    <location>
        <begin position="158"/>
        <end position="178"/>
    </location>
</feature>
<dbReference type="EMBL" id="NGNV01000064">
    <property type="protein sequence ID" value="OYR86783.1"/>
    <property type="molecule type" value="Genomic_DNA"/>
</dbReference>
<feature type="transmembrane region" description="Helical" evidence="1">
    <location>
        <begin position="21"/>
        <end position="44"/>
    </location>
</feature>
<dbReference type="Proteomes" id="UP000216316">
    <property type="component" value="Unassembled WGS sequence"/>
</dbReference>
<accession>A0A256L8M1</accession>
<keyword evidence="1" id="KW-0472">Membrane</keyword>
<evidence type="ECO:0000313" key="5">
    <source>
        <dbReference type="Proteomes" id="UP000216316"/>
    </source>
</evidence>
<evidence type="ECO:0000313" key="2">
    <source>
        <dbReference type="EMBL" id="OYR86783.1"/>
    </source>
</evidence>
<name>A0A256L8M1_9LACO</name>
<keyword evidence="1" id="KW-0812">Transmembrane</keyword>
<dbReference type="EMBL" id="NGNX01000064">
    <property type="protein sequence ID" value="OYR89745.1"/>
    <property type="molecule type" value="Genomic_DNA"/>
</dbReference>
<keyword evidence="1" id="KW-1133">Transmembrane helix</keyword>
<reference evidence="4 5" key="3">
    <citation type="submission" date="2017-09" db="EMBL/GenBank/DDBJ databases">
        <title>Tripartite evolution among Lactobacillus johnsonii, Lactobacillus taiwanensis, Lactobacillus reuteri and their rodent host.</title>
        <authorList>
            <person name="Wang T."/>
            <person name="Knowles S."/>
            <person name="Cheng C."/>
        </authorList>
    </citation>
    <scope>NUCLEOTIDE SEQUENCE [LARGE SCALE GENOMIC DNA]</scope>
    <source>
        <strain evidence="3 4">609q</strain>
        <strain evidence="2 5">609u</strain>
    </source>
</reference>
<reference evidence="2" key="2">
    <citation type="submission" date="2017-05" db="EMBL/GenBank/DDBJ databases">
        <authorList>
            <person name="Lin X.B."/>
            <person name="Stothard P."/>
            <person name="Tasseva G."/>
            <person name="Walter J."/>
        </authorList>
    </citation>
    <scope>NUCLEOTIDE SEQUENCE</scope>
    <source>
        <strain evidence="2">609u</strain>
    </source>
</reference>
<dbReference type="Proteomes" id="UP000215828">
    <property type="component" value="Unassembled WGS sequence"/>
</dbReference>
<sequence>MKAAYRVTLRSIGTFDDVNVILVNYLLLPLVSLIMFLLIAFGASQDYSRILVGSVITTGISTGIGIVVASTVYDQNINLLDDIFSIRPTFKNYWLVKFVIAAVVLSLETILLGVIGLLVLNKVNIIPRLFLALPFEIFISVLLAYFCAVWGMKKENPYWLSNIVTGSLIILAGMIIPVSEYPTWLKFFAELLPISNLIDWIVNSNIFSQRMLILLIKILVWYLICILSTEIIHSKLLEK</sequence>
<comment type="caution">
    <text evidence="3">The sequence shown here is derived from an EMBL/GenBank/DDBJ whole genome shotgun (WGS) entry which is preliminary data.</text>
</comment>
<proteinExistence type="predicted"/>
<dbReference type="RefSeq" id="WP_094496750.1">
    <property type="nucleotide sequence ID" value="NZ_NGNV01000064.1"/>
</dbReference>
<feature type="transmembrane region" description="Helical" evidence="1">
    <location>
        <begin position="94"/>
        <end position="119"/>
    </location>
</feature>
<feature type="transmembrane region" description="Helical" evidence="1">
    <location>
        <begin position="214"/>
        <end position="233"/>
    </location>
</feature>
<reference evidence="3 4" key="1">
    <citation type="submission" date="2017-04" db="EMBL/GenBank/DDBJ databases">
        <authorList>
            <person name="Afonso C.L."/>
            <person name="Miller P.J."/>
            <person name="Scott M.A."/>
            <person name="Spackman E."/>
            <person name="Goraichik I."/>
            <person name="Dimitrov K.M."/>
            <person name="Suarez D.L."/>
            <person name="Swayne D.E."/>
        </authorList>
    </citation>
    <scope>NUCLEOTIDE SEQUENCE [LARGE SCALE GENOMIC DNA]</scope>
    <source>
        <strain evidence="3 4">609q</strain>
    </source>
</reference>
<dbReference type="AlphaFoldDB" id="A0A256L8M1"/>